<feature type="transmembrane region" description="Helical" evidence="8">
    <location>
        <begin position="12"/>
        <end position="36"/>
    </location>
</feature>
<dbReference type="GO" id="GO:0005886">
    <property type="term" value="C:plasma membrane"/>
    <property type="evidence" value="ECO:0007669"/>
    <property type="project" value="UniProtKB-SubCell"/>
</dbReference>
<dbReference type="EMBL" id="AP022599">
    <property type="protein sequence ID" value="BBY82136.1"/>
    <property type="molecule type" value="Genomic_DNA"/>
</dbReference>
<feature type="domain" description="Glycosyltransferase RgtA/B/C/D-like" evidence="9">
    <location>
        <begin position="94"/>
        <end position="247"/>
    </location>
</feature>
<evidence type="ECO:0000256" key="6">
    <source>
        <dbReference type="ARBA" id="ARBA00022989"/>
    </source>
</evidence>
<sequence>MLTAARGFKVELLLCALLVVVGAAIYLPKLAAAVLIDHDDVISVIAATCNQVRYSEAIPTGRWVSAAEWQQYWQLDTFGCFDQIQHGLTYYDIHPPLYFWLLHIWFSVFGVSITSGLVLNLVILLITAVIIYACCRVLDVSNTFSFIVSAAWVLSLYSRMTISVIRQYALFSMLAALLLLLTVLWLKKRQPGYLFGIAIALVAGVLTHYQFVIPAVMTFLCACAILARRRQYKEVTQLAIVSGLAALTFYLSHPNFLEAMGRADAQAQSFSLVGFAQRLGSVGGTVLQLFNPLDWSHPLPFGLLDFSDPLYAAINLLNVAVGGAGLYFAARLAIRAYRKRPDTLDAMVSVDSLPFVAGVASWLAITALYIFFVSPVHAIGLQYLHFVTPFLFVALGQAAEACKDSIPRKVVVALPPLLVIGAALATALFVAHRSELLRIDEIKQADALILDSDEIGILPTILWHANPATKVYAAATQDDLLANLPDPATVAEGNLFYASSLAYGNTPEKRQQILERLAEMGYRNEAGLSVSVVYLVPLGGEIYEFEH</sequence>
<evidence type="ECO:0000259" key="9">
    <source>
        <dbReference type="Pfam" id="PF13231"/>
    </source>
</evidence>
<dbReference type="GO" id="GO:0016763">
    <property type="term" value="F:pentosyltransferase activity"/>
    <property type="evidence" value="ECO:0007669"/>
    <property type="project" value="TreeGrafter"/>
</dbReference>
<dbReference type="Pfam" id="PF13231">
    <property type="entry name" value="PMT_2"/>
    <property type="match status" value="1"/>
</dbReference>
<feature type="transmembrane region" description="Helical" evidence="8">
    <location>
        <begin position="193"/>
        <end position="226"/>
    </location>
</feature>
<evidence type="ECO:0000256" key="4">
    <source>
        <dbReference type="ARBA" id="ARBA00022679"/>
    </source>
</evidence>
<evidence type="ECO:0000256" key="7">
    <source>
        <dbReference type="ARBA" id="ARBA00023136"/>
    </source>
</evidence>
<evidence type="ECO:0000256" key="2">
    <source>
        <dbReference type="ARBA" id="ARBA00022475"/>
    </source>
</evidence>
<dbReference type="PANTHER" id="PTHR33908:SF11">
    <property type="entry name" value="MEMBRANE PROTEIN"/>
    <property type="match status" value="1"/>
</dbReference>
<evidence type="ECO:0000256" key="8">
    <source>
        <dbReference type="SAM" id="Phobius"/>
    </source>
</evidence>
<feature type="transmembrane region" description="Helical" evidence="8">
    <location>
        <begin position="355"/>
        <end position="373"/>
    </location>
</feature>
<dbReference type="GO" id="GO:0009103">
    <property type="term" value="P:lipopolysaccharide biosynthetic process"/>
    <property type="evidence" value="ECO:0007669"/>
    <property type="project" value="UniProtKB-ARBA"/>
</dbReference>
<feature type="transmembrane region" description="Helical" evidence="8">
    <location>
        <begin position="410"/>
        <end position="431"/>
    </location>
</feature>
<dbReference type="Proteomes" id="UP000467252">
    <property type="component" value="Chromosome"/>
</dbReference>
<keyword evidence="5 8" id="KW-0812">Transmembrane</keyword>
<evidence type="ECO:0000313" key="10">
    <source>
        <dbReference type="EMBL" id="BBY82136.1"/>
    </source>
</evidence>
<organism evidence="10 11">
    <name type="scientific">Mycolicibacterium pulveris</name>
    <name type="common">Mycobacterium pulveris</name>
    <dbReference type="NCBI Taxonomy" id="36813"/>
    <lineage>
        <taxon>Bacteria</taxon>
        <taxon>Bacillati</taxon>
        <taxon>Actinomycetota</taxon>
        <taxon>Actinomycetes</taxon>
        <taxon>Mycobacteriales</taxon>
        <taxon>Mycobacteriaceae</taxon>
        <taxon>Mycolicibacterium</taxon>
    </lineage>
</organism>
<keyword evidence="4" id="KW-0808">Transferase</keyword>
<dbReference type="InterPro" id="IPR038731">
    <property type="entry name" value="RgtA/B/C-like"/>
</dbReference>
<feature type="transmembrane region" description="Helical" evidence="8">
    <location>
        <begin position="379"/>
        <end position="398"/>
    </location>
</feature>
<evidence type="ECO:0000313" key="11">
    <source>
        <dbReference type="Proteomes" id="UP000467252"/>
    </source>
</evidence>
<keyword evidence="2" id="KW-1003">Cell membrane</keyword>
<feature type="transmembrane region" description="Helical" evidence="8">
    <location>
        <begin position="310"/>
        <end position="334"/>
    </location>
</feature>
<keyword evidence="3" id="KW-0328">Glycosyltransferase</keyword>
<protein>
    <recommendedName>
        <fullName evidence="9">Glycosyltransferase RgtA/B/C/D-like domain-containing protein</fullName>
    </recommendedName>
</protein>
<dbReference type="AlphaFoldDB" id="A0A7I7UPP6"/>
<accession>A0A7I7UPP6</accession>
<feature type="transmembrane region" description="Helical" evidence="8">
    <location>
        <begin position="238"/>
        <end position="257"/>
    </location>
</feature>
<evidence type="ECO:0000256" key="3">
    <source>
        <dbReference type="ARBA" id="ARBA00022676"/>
    </source>
</evidence>
<comment type="subcellular location">
    <subcellularLocation>
        <location evidence="1">Cell membrane</location>
        <topology evidence="1">Multi-pass membrane protein</topology>
    </subcellularLocation>
</comment>
<reference evidence="10 11" key="1">
    <citation type="journal article" date="2019" name="Emerg. Microbes Infect.">
        <title>Comprehensive subspecies identification of 175 nontuberculous mycobacteria species based on 7547 genomic profiles.</title>
        <authorList>
            <person name="Matsumoto Y."/>
            <person name="Kinjo T."/>
            <person name="Motooka D."/>
            <person name="Nabeya D."/>
            <person name="Jung N."/>
            <person name="Uechi K."/>
            <person name="Horii T."/>
            <person name="Iida T."/>
            <person name="Fujita J."/>
            <person name="Nakamura S."/>
        </authorList>
    </citation>
    <scope>NUCLEOTIDE SEQUENCE [LARGE SCALE GENOMIC DNA]</scope>
    <source>
        <strain evidence="10 11">JCM 6370</strain>
    </source>
</reference>
<feature type="transmembrane region" description="Helical" evidence="8">
    <location>
        <begin position="168"/>
        <end position="186"/>
    </location>
</feature>
<dbReference type="InterPro" id="IPR050297">
    <property type="entry name" value="LipidA_mod_glycosyltrf_83"/>
</dbReference>
<feature type="transmembrane region" description="Helical" evidence="8">
    <location>
        <begin position="269"/>
        <end position="290"/>
    </location>
</feature>
<evidence type="ECO:0000256" key="1">
    <source>
        <dbReference type="ARBA" id="ARBA00004651"/>
    </source>
</evidence>
<keyword evidence="11" id="KW-1185">Reference proteome</keyword>
<proteinExistence type="predicted"/>
<keyword evidence="6 8" id="KW-1133">Transmembrane helix</keyword>
<keyword evidence="7 8" id="KW-0472">Membrane</keyword>
<gene>
    <name evidence="10" type="ORF">MPUL_32940</name>
</gene>
<name>A0A7I7UPP6_MYCPV</name>
<evidence type="ECO:0000256" key="5">
    <source>
        <dbReference type="ARBA" id="ARBA00022692"/>
    </source>
</evidence>
<dbReference type="PANTHER" id="PTHR33908">
    <property type="entry name" value="MANNOSYLTRANSFERASE YKCB-RELATED"/>
    <property type="match status" value="1"/>
</dbReference>
<feature type="transmembrane region" description="Helical" evidence="8">
    <location>
        <begin position="104"/>
        <end position="132"/>
    </location>
</feature>